<dbReference type="STRING" id="200991.AUC31_01350"/>
<dbReference type="Proteomes" id="UP000067683">
    <property type="component" value="Chromosome"/>
</dbReference>
<evidence type="ECO:0000313" key="2">
    <source>
        <dbReference type="EMBL" id="ALS73979.1"/>
    </source>
</evidence>
<dbReference type="AlphaFoldDB" id="A0A0U2Z275"/>
<dbReference type="SUPFAM" id="SSF52266">
    <property type="entry name" value="SGNH hydrolase"/>
    <property type="match status" value="1"/>
</dbReference>
<sequence>MGNNFRSSALYQKALRRKKRNAAKPRKIDKIVILGDSVAYGYGTKGGIARHLEDSFPDSEVMNFGINGLTSDGLVERLRGDYWQAELGKADLVLLNIGGNDLLRQYKGGGASELIRQFAALKKKYRRNLLEIYGAIQKGNEEVLIVQNSLYNSMKKEVQYFGFTNLLFRMWNSAIGAKGVIVTNTRKMGKVPSIWLDSIHPNEEGYAIMHQLLLETLQTTGIAVAKERR</sequence>
<dbReference type="InterPro" id="IPR051532">
    <property type="entry name" value="Ester_Hydrolysis_Enzymes"/>
</dbReference>
<dbReference type="PANTHER" id="PTHR30383">
    <property type="entry name" value="THIOESTERASE 1/PROTEASE 1/LYSOPHOSPHOLIPASE L1"/>
    <property type="match status" value="1"/>
</dbReference>
<dbReference type="GO" id="GO:0004622">
    <property type="term" value="F:phosphatidylcholine lysophospholipase activity"/>
    <property type="evidence" value="ECO:0007669"/>
    <property type="project" value="TreeGrafter"/>
</dbReference>
<evidence type="ECO:0000313" key="3">
    <source>
        <dbReference type="Proteomes" id="UP000067683"/>
    </source>
</evidence>
<dbReference type="InterPro" id="IPR036514">
    <property type="entry name" value="SGNH_hydro_sf"/>
</dbReference>
<dbReference type="EMBL" id="CP013659">
    <property type="protein sequence ID" value="ALS73979.1"/>
    <property type="molecule type" value="Genomic_DNA"/>
</dbReference>
<keyword evidence="3" id="KW-1185">Reference proteome</keyword>
<dbReference type="RefSeq" id="WP_058380687.1">
    <property type="nucleotide sequence ID" value="NZ_CP013659.2"/>
</dbReference>
<organism evidence="2 3">
    <name type="scientific">Planococcus rifietoensis</name>
    <dbReference type="NCBI Taxonomy" id="200991"/>
    <lineage>
        <taxon>Bacteria</taxon>
        <taxon>Bacillati</taxon>
        <taxon>Bacillota</taxon>
        <taxon>Bacilli</taxon>
        <taxon>Bacillales</taxon>
        <taxon>Caryophanaceae</taxon>
        <taxon>Planococcus</taxon>
    </lineage>
</organism>
<protein>
    <recommendedName>
        <fullName evidence="1">SGNH hydrolase-type esterase domain-containing protein</fullName>
    </recommendedName>
</protein>
<gene>
    <name evidence="2" type="ORF">AUC31_01350</name>
</gene>
<reference evidence="2" key="1">
    <citation type="submission" date="2016-01" db="EMBL/GenBank/DDBJ databases">
        <title>Complete genome of Planococcus rifietoensis type strain M8.</title>
        <authorList>
            <person name="See-Too W.S."/>
        </authorList>
    </citation>
    <scope>NUCLEOTIDE SEQUENCE [LARGE SCALE GENOMIC DNA]</scope>
    <source>
        <strain evidence="2">M8</strain>
    </source>
</reference>
<dbReference type="InterPro" id="IPR013830">
    <property type="entry name" value="SGNH_hydro"/>
</dbReference>
<name>A0A0U2Z275_9BACL</name>
<evidence type="ECO:0000259" key="1">
    <source>
        <dbReference type="Pfam" id="PF13472"/>
    </source>
</evidence>
<proteinExistence type="predicted"/>
<dbReference type="KEGG" id="prt:AUC31_01350"/>
<dbReference type="Pfam" id="PF13472">
    <property type="entry name" value="Lipase_GDSL_2"/>
    <property type="match status" value="1"/>
</dbReference>
<dbReference type="PANTHER" id="PTHR30383:SF5">
    <property type="entry name" value="SGNH HYDROLASE-TYPE ESTERASE DOMAIN-CONTAINING PROTEIN"/>
    <property type="match status" value="1"/>
</dbReference>
<accession>A0A0U2Z275</accession>
<dbReference type="Gene3D" id="3.40.50.1110">
    <property type="entry name" value="SGNH hydrolase"/>
    <property type="match status" value="1"/>
</dbReference>
<feature type="domain" description="SGNH hydrolase-type esterase" evidence="1">
    <location>
        <begin position="33"/>
        <end position="208"/>
    </location>
</feature>